<accession>A0A9D1UDE0</accession>
<keyword evidence="1" id="KW-0812">Transmembrane</keyword>
<evidence type="ECO:0000313" key="2">
    <source>
        <dbReference type="EMBL" id="HIW83158.1"/>
    </source>
</evidence>
<dbReference type="AlphaFoldDB" id="A0A9D1UDE0"/>
<dbReference type="EMBL" id="DXGF01000042">
    <property type="protein sequence ID" value="HIW83158.1"/>
    <property type="molecule type" value="Genomic_DNA"/>
</dbReference>
<feature type="transmembrane region" description="Helical" evidence="1">
    <location>
        <begin position="41"/>
        <end position="61"/>
    </location>
</feature>
<organism evidence="2 3">
    <name type="scientific">Candidatus Dorea gallistercoris</name>
    <dbReference type="NCBI Taxonomy" id="2838542"/>
    <lineage>
        <taxon>Bacteria</taxon>
        <taxon>Bacillati</taxon>
        <taxon>Bacillota</taxon>
        <taxon>Clostridia</taxon>
        <taxon>Lachnospirales</taxon>
        <taxon>Lachnospiraceae</taxon>
        <taxon>Dorea</taxon>
    </lineage>
</organism>
<name>A0A9D1UDE0_9FIRM</name>
<reference evidence="2" key="2">
    <citation type="submission" date="2021-04" db="EMBL/GenBank/DDBJ databases">
        <authorList>
            <person name="Gilroy R."/>
        </authorList>
    </citation>
    <scope>NUCLEOTIDE SEQUENCE</scope>
    <source>
        <strain evidence="2">ChiSxjej1B13-11762</strain>
    </source>
</reference>
<gene>
    <name evidence="2" type="ORF">H9873_02390</name>
</gene>
<keyword evidence="1" id="KW-1133">Transmembrane helix</keyword>
<keyword evidence="1" id="KW-0472">Membrane</keyword>
<protein>
    <submittedName>
        <fullName evidence="2">Uncharacterized protein</fullName>
    </submittedName>
</protein>
<evidence type="ECO:0000313" key="3">
    <source>
        <dbReference type="Proteomes" id="UP000824263"/>
    </source>
</evidence>
<feature type="transmembrane region" description="Helical" evidence="1">
    <location>
        <begin position="6"/>
        <end position="29"/>
    </location>
</feature>
<reference evidence="2" key="1">
    <citation type="journal article" date="2021" name="PeerJ">
        <title>Extensive microbial diversity within the chicken gut microbiome revealed by metagenomics and culture.</title>
        <authorList>
            <person name="Gilroy R."/>
            <person name="Ravi A."/>
            <person name="Getino M."/>
            <person name="Pursley I."/>
            <person name="Horton D.L."/>
            <person name="Alikhan N.F."/>
            <person name="Baker D."/>
            <person name="Gharbi K."/>
            <person name="Hall N."/>
            <person name="Watson M."/>
            <person name="Adriaenssens E.M."/>
            <person name="Foster-Nyarko E."/>
            <person name="Jarju S."/>
            <person name="Secka A."/>
            <person name="Antonio M."/>
            <person name="Oren A."/>
            <person name="Chaudhuri R.R."/>
            <person name="La Ragione R."/>
            <person name="Hildebrand F."/>
            <person name="Pallen M.J."/>
        </authorList>
    </citation>
    <scope>NUCLEOTIDE SEQUENCE</scope>
    <source>
        <strain evidence="2">ChiSxjej1B13-11762</strain>
    </source>
</reference>
<evidence type="ECO:0000256" key="1">
    <source>
        <dbReference type="SAM" id="Phobius"/>
    </source>
</evidence>
<comment type="caution">
    <text evidence="2">The sequence shown here is derived from an EMBL/GenBank/DDBJ whole genome shotgun (WGS) entry which is preliminary data.</text>
</comment>
<proteinExistence type="predicted"/>
<dbReference type="Proteomes" id="UP000824263">
    <property type="component" value="Unassembled WGS sequence"/>
</dbReference>
<sequence>MQYTFATAFLLNIPLVTVEYLICILLVGVLLDQRADRKKAFLLWIPYSLLLLIPGTLFFIWDLYGNFGV</sequence>